<accession>A0A2M8P318</accession>
<gene>
    <name evidence="7" type="ORF">CUN51_03070</name>
</gene>
<organism evidence="7 8">
    <name type="scientific">Candidatus Thermofonsia Clade 1 bacterium</name>
    <dbReference type="NCBI Taxonomy" id="2364210"/>
    <lineage>
        <taxon>Bacteria</taxon>
        <taxon>Bacillati</taxon>
        <taxon>Chloroflexota</taxon>
        <taxon>Candidatus Thermofontia</taxon>
        <taxon>Candidatus Thermofonsia Clade 1</taxon>
    </lineage>
</organism>
<dbReference type="CDD" id="cd05300">
    <property type="entry name" value="2-Hacid_dh_1"/>
    <property type="match status" value="1"/>
</dbReference>
<reference evidence="7 8" key="1">
    <citation type="submission" date="2017-11" db="EMBL/GenBank/DDBJ databases">
        <title>Evolution of Phototrophy in the Chloroflexi Phylum Driven by Horizontal Gene Transfer.</title>
        <authorList>
            <person name="Ward L.M."/>
            <person name="Hemp J."/>
            <person name="Shih P.M."/>
            <person name="Mcglynn S.E."/>
            <person name="Fischer W."/>
        </authorList>
    </citation>
    <scope>NUCLEOTIDE SEQUENCE [LARGE SCALE GENOMIC DNA]</scope>
    <source>
        <strain evidence="7">CP2_2F</strain>
    </source>
</reference>
<dbReference type="AlphaFoldDB" id="A0A2M8P318"/>
<dbReference type="InterPro" id="IPR029752">
    <property type="entry name" value="D-isomer_DH_CS1"/>
</dbReference>
<evidence type="ECO:0000256" key="2">
    <source>
        <dbReference type="ARBA" id="ARBA00023002"/>
    </source>
</evidence>
<evidence type="ECO:0000256" key="4">
    <source>
        <dbReference type="RuleBase" id="RU003719"/>
    </source>
</evidence>
<dbReference type="PANTHER" id="PTHR43333:SF1">
    <property type="entry name" value="D-ISOMER SPECIFIC 2-HYDROXYACID DEHYDROGENASE NAD-BINDING DOMAIN-CONTAINING PROTEIN"/>
    <property type="match status" value="1"/>
</dbReference>
<dbReference type="SUPFAM" id="SSF52283">
    <property type="entry name" value="Formate/glycerate dehydrogenase catalytic domain-like"/>
    <property type="match status" value="1"/>
</dbReference>
<comment type="caution">
    <text evidence="7">The sequence shown here is derived from an EMBL/GenBank/DDBJ whole genome shotgun (WGS) entry which is preliminary data.</text>
</comment>
<name>A0A2M8P318_9CHLR</name>
<comment type="similarity">
    <text evidence="1 4">Belongs to the D-isomer specific 2-hydroxyacid dehydrogenase family.</text>
</comment>
<keyword evidence="2 4" id="KW-0560">Oxidoreductase</keyword>
<evidence type="ECO:0000259" key="6">
    <source>
        <dbReference type="Pfam" id="PF02826"/>
    </source>
</evidence>
<dbReference type="GO" id="GO:0016616">
    <property type="term" value="F:oxidoreductase activity, acting on the CH-OH group of donors, NAD or NADP as acceptor"/>
    <property type="evidence" value="ECO:0007669"/>
    <property type="project" value="InterPro"/>
</dbReference>
<dbReference type="FunFam" id="3.40.50.720:FF:000363">
    <property type="entry name" value="D-isomer specific 2-hydroxyacid dehydrogenase"/>
    <property type="match status" value="1"/>
</dbReference>
<evidence type="ECO:0000259" key="5">
    <source>
        <dbReference type="Pfam" id="PF00389"/>
    </source>
</evidence>
<dbReference type="Pfam" id="PF02826">
    <property type="entry name" value="2-Hacid_dh_C"/>
    <property type="match status" value="1"/>
</dbReference>
<dbReference type="GO" id="GO:0051287">
    <property type="term" value="F:NAD binding"/>
    <property type="evidence" value="ECO:0007669"/>
    <property type="project" value="InterPro"/>
</dbReference>
<dbReference type="Proteomes" id="UP000228921">
    <property type="component" value="Unassembled WGS sequence"/>
</dbReference>
<feature type="domain" description="D-isomer specific 2-hydroxyacid dehydrogenase NAD-binding" evidence="6">
    <location>
        <begin position="109"/>
        <end position="303"/>
    </location>
</feature>
<dbReference type="InterPro" id="IPR036291">
    <property type="entry name" value="NAD(P)-bd_dom_sf"/>
</dbReference>
<keyword evidence="3" id="KW-0520">NAD</keyword>
<evidence type="ECO:0000313" key="7">
    <source>
        <dbReference type="EMBL" id="PJF31936.1"/>
    </source>
</evidence>
<evidence type="ECO:0000256" key="1">
    <source>
        <dbReference type="ARBA" id="ARBA00005854"/>
    </source>
</evidence>
<sequence length="340" mass="37866">MDETLNVLVLVDFNDVLMNRLKSLSPRLKFTRILARNANEVPREVWATTDILYTMHVLPEPDQALRLRWIQLHFAGIDAVIDSPVIQNQNVILTTASGIHASTMAEYALAMMLAHARKIPLMLRHQARAEWSEKRFELFMPRELRGSTLGIVGYGSIGRATARLAKAFGMTVLATKRNVMQPASRNEYEEEGVGDPLGECVDRLYPPEAIRSMVSLCDFVLVTLPLTPQTHGYINAAVFEAMQPHAIFINVGRGGVVDEEALIAALKTGKIGGASLDVFAREPLPQSSPLWSMENVIISPHLAGNSARYNDRAVDLFAENLMRYLEKKELLNRVDLTAGY</sequence>
<evidence type="ECO:0000256" key="3">
    <source>
        <dbReference type="ARBA" id="ARBA00023027"/>
    </source>
</evidence>
<dbReference type="PANTHER" id="PTHR43333">
    <property type="entry name" value="2-HACID_DH_C DOMAIN-CONTAINING PROTEIN"/>
    <property type="match status" value="1"/>
</dbReference>
<dbReference type="Gene3D" id="3.40.50.720">
    <property type="entry name" value="NAD(P)-binding Rossmann-like Domain"/>
    <property type="match status" value="2"/>
</dbReference>
<dbReference type="EMBL" id="PGTK01000002">
    <property type="protein sequence ID" value="PJF31936.1"/>
    <property type="molecule type" value="Genomic_DNA"/>
</dbReference>
<dbReference type="Pfam" id="PF00389">
    <property type="entry name" value="2-Hacid_dh"/>
    <property type="match status" value="1"/>
</dbReference>
<dbReference type="SUPFAM" id="SSF51735">
    <property type="entry name" value="NAD(P)-binding Rossmann-fold domains"/>
    <property type="match status" value="1"/>
</dbReference>
<protein>
    <submittedName>
        <fullName evidence="7">D-2-hydroxyacid dehydrogenase</fullName>
    </submittedName>
</protein>
<evidence type="ECO:0000313" key="8">
    <source>
        <dbReference type="Proteomes" id="UP000228921"/>
    </source>
</evidence>
<dbReference type="InterPro" id="IPR006140">
    <property type="entry name" value="D-isomer_DH_NAD-bd"/>
</dbReference>
<proteinExistence type="inferred from homology"/>
<dbReference type="InterPro" id="IPR006139">
    <property type="entry name" value="D-isomer_2_OHA_DH_cat_dom"/>
</dbReference>
<dbReference type="PROSITE" id="PS00065">
    <property type="entry name" value="D_2_HYDROXYACID_DH_1"/>
    <property type="match status" value="1"/>
</dbReference>
<feature type="domain" description="D-isomer specific 2-hydroxyacid dehydrogenase catalytic" evidence="5">
    <location>
        <begin position="63"/>
        <end position="334"/>
    </location>
</feature>